<keyword evidence="5" id="KW-0325">Glycoprotein</keyword>
<sequence length="480" mass="52654">MWWFPLLLAPVLAFTAPKNSNTVPEERWLNVRLNQMMASNNDTFPMRFFYNPLSSDNENVVILVGGDWEISSEDAAQGLAVDIARNLRASLFYTEQRYYGQSLPFPDTSVSNLRLLTVDQSLGDLAQFIRYIKSDDFEQGRYGSAKVVLVGCSMGGSLATWSRRAYPHLVQAVVSDGGPLYAREELPEFLEVVIEVLRVRGSEQCVQNLKEAADEIESAITTSVGLGQVSQVFNTCTPLSTSAMDVATFWSAIIEELEALVWDEIEAVPTACAALASPATATAMQRLATWLEQRRPPTCLETRYTETVAALTNTSLESPQLHKRLGLFVSCGQTGWARSTAAAPLPAAARPTEYHQQLCTDVFSEHFNQAFLQSGISRTNLFFGGKSVPDYVVSVLGRLDPMSPATPIEGGLKTPVYRPEAPRCSALSSFVSSPDEENRMLKLNVMNDIQYFITGVPFAGASRAISSVFLLIGVGFALIV</sequence>
<keyword evidence="7" id="KW-1185">Reference proteome</keyword>
<reference evidence="6" key="1">
    <citation type="submission" date="2021-12" db="EMBL/GenBank/DDBJ databases">
        <authorList>
            <person name="King R."/>
        </authorList>
    </citation>
    <scope>NUCLEOTIDE SEQUENCE</scope>
</reference>
<evidence type="ECO:0000256" key="2">
    <source>
        <dbReference type="ARBA" id="ARBA00022670"/>
    </source>
</evidence>
<keyword evidence="2" id="KW-0645">Protease</keyword>
<protein>
    <recommendedName>
        <fullName evidence="8">AB hydrolase-1 domain-containing protein</fullName>
    </recommendedName>
</protein>
<dbReference type="Proteomes" id="UP001153292">
    <property type="component" value="Chromosome 25"/>
</dbReference>
<dbReference type="InterPro" id="IPR042269">
    <property type="entry name" value="Ser_carbopepase_S28_SKS"/>
</dbReference>
<accession>A0ABN8B3P6</accession>
<proteinExistence type="inferred from homology"/>
<evidence type="ECO:0000256" key="3">
    <source>
        <dbReference type="ARBA" id="ARBA00022729"/>
    </source>
</evidence>
<dbReference type="PANTHER" id="PTHR11010">
    <property type="entry name" value="PROTEASE S28 PRO-X CARBOXYPEPTIDASE-RELATED"/>
    <property type="match status" value="1"/>
</dbReference>
<dbReference type="Gene3D" id="1.20.120.980">
    <property type="entry name" value="Serine carboxypeptidase S28, SKS domain"/>
    <property type="match status" value="1"/>
</dbReference>
<comment type="similarity">
    <text evidence="1">Belongs to the peptidase S28 family.</text>
</comment>
<evidence type="ECO:0000256" key="1">
    <source>
        <dbReference type="ARBA" id="ARBA00011079"/>
    </source>
</evidence>
<evidence type="ECO:0008006" key="8">
    <source>
        <dbReference type="Google" id="ProtNLM"/>
    </source>
</evidence>
<dbReference type="Pfam" id="PF05577">
    <property type="entry name" value="Peptidase_S28"/>
    <property type="match status" value="1"/>
</dbReference>
<dbReference type="InterPro" id="IPR008758">
    <property type="entry name" value="Peptidase_S28"/>
</dbReference>
<organism evidence="6 7">
    <name type="scientific">Chilo suppressalis</name>
    <name type="common">Asiatic rice borer moth</name>
    <dbReference type="NCBI Taxonomy" id="168631"/>
    <lineage>
        <taxon>Eukaryota</taxon>
        <taxon>Metazoa</taxon>
        <taxon>Ecdysozoa</taxon>
        <taxon>Arthropoda</taxon>
        <taxon>Hexapoda</taxon>
        <taxon>Insecta</taxon>
        <taxon>Pterygota</taxon>
        <taxon>Neoptera</taxon>
        <taxon>Endopterygota</taxon>
        <taxon>Lepidoptera</taxon>
        <taxon>Glossata</taxon>
        <taxon>Ditrysia</taxon>
        <taxon>Pyraloidea</taxon>
        <taxon>Crambidae</taxon>
        <taxon>Crambinae</taxon>
        <taxon>Chilo</taxon>
    </lineage>
</organism>
<evidence type="ECO:0000256" key="4">
    <source>
        <dbReference type="ARBA" id="ARBA00022801"/>
    </source>
</evidence>
<evidence type="ECO:0000313" key="7">
    <source>
        <dbReference type="Proteomes" id="UP001153292"/>
    </source>
</evidence>
<dbReference type="Gene3D" id="3.40.50.1820">
    <property type="entry name" value="alpha/beta hydrolase"/>
    <property type="match status" value="1"/>
</dbReference>
<dbReference type="InterPro" id="IPR029058">
    <property type="entry name" value="AB_hydrolase_fold"/>
</dbReference>
<dbReference type="EMBL" id="OU963918">
    <property type="protein sequence ID" value="CAH0403769.1"/>
    <property type="molecule type" value="Genomic_DNA"/>
</dbReference>
<keyword evidence="4" id="KW-0378">Hydrolase</keyword>
<gene>
    <name evidence="6" type="ORF">CHILSU_LOCUS7056</name>
</gene>
<name>A0ABN8B3P6_CHISP</name>
<keyword evidence="3" id="KW-0732">Signal</keyword>
<dbReference type="PANTHER" id="PTHR11010:SF5">
    <property type="entry name" value="RE36938P-RELATED"/>
    <property type="match status" value="1"/>
</dbReference>
<evidence type="ECO:0000313" key="6">
    <source>
        <dbReference type="EMBL" id="CAH0403769.1"/>
    </source>
</evidence>
<evidence type="ECO:0000256" key="5">
    <source>
        <dbReference type="ARBA" id="ARBA00023180"/>
    </source>
</evidence>
<dbReference type="SUPFAM" id="SSF53474">
    <property type="entry name" value="alpha/beta-Hydrolases"/>
    <property type="match status" value="1"/>
</dbReference>